<name>A0A382HEA6_9ZZZZ</name>
<reference evidence="1" key="1">
    <citation type="submission" date="2018-05" db="EMBL/GenBank/DDBJ databases">
        <authorList>
            <person name="Lanie J.A."/>
            <person name="Ng W.-L."/>
            <person name="Kazmierczak K.M."/>
            <person name="Andrzejewski T.M."/>
            <person name="Davidsen T.M."/>
            <person name="Wayne K.J."/>
            <person name="Tettelin H."/>
            <person name="Glass J.I."/>
            <person name="Rusch D."/>
            <person name="Podicherti R."/>
            <person name="Tsui H.-C.T."/>
            <person name="Winkler M.E."/>
        </authorList>
    </citation>
    <scope>NUCLEOTIDE SEQUENCE</scope>
</reference>
<gene>
    <name evidence="1" type="ORF">METZ01_LOCUS238528</name>
</gene>
<protein>
    <submittedName>
        <fullName evidence="1">Uncharacterized protein</fullName>
    </submittedName>
</protein>
<evidence type="ECO:0000313" key="1">
    <source>
        <dbReference type="EMBL" id="SVB85674.1"/>
    </source>
</evidence>
<sequence length="143" mass="15983">MDERNMTEDIDEKEAQWKIAELGMTIVKIENGLPGLRQVFDGLESSTFMSPQDKWKNILHLASSSLKILIRNPPERKTIDQLTGTQINTRKTFWSCSDPECPKIPRHCSECGLCDALVGDGHSCECQLCKSSFTGSDHSCPVP</sequence>
<dbReference type="AlphaFoldDB" id="A0A382HEA6"/>
<proteinExistence type="predicted"/>
<organism evidence="1">
    <name type="scientific">marine metagenome</name>
    <dbReference type="NCBI Taxonomy" id="408172"/>
    <lineage>
        <taxon>unclassified sequences</taxon>
        <taxon>metagenomes</taxon>
        <taxon>ecological metagenomes</taxon>
    </lineage>
</organism>
<dbReference type="EMBL" id="UINC01060792">
    <property type="protein sequence ID" value="SVB85674.1"/>
    <property type="molecule type" value="Genomic_DNA"/>
</dbReference>
<accession>A0A382HEA6</accession>